<accession>A0A175YK39</accession>
<sequence length="60" mass="6930">MAQEITCDLEDDEPLKNFKTIKKEQNNMIHAFIPGECGKKFINKLTVESLYVINNFTVQP</sequence>
<evidence type="ECO:0000313" key="2">
    <source>
        <dbReference type="EMBL" id="WOH11210.1"/>
    </source>
</evidence>
<keyword evidence="3" id="KW-1185">Reference proteome</keyword>
<dbReference type="AlphaFoldDB" id="A0A175YK39"/>
<dbReference type="EMBL" id="LNRQ01000008">
    <property type="protein sequence ID" value="KZM83935.1"/>
    <property type="molecule type" value="Genomic_DNA"/>
</dbReference>
<dbReference type="EMBL" id="CP093350">
    <property type="protein sequence ID" value="WOH11210.1"/>
    <property type="molecule type" value="Genomic_DNA"/>
</dbReference>
<reference evidence="2" key="2">
    <citation type="submission" date="2022-03" db="EMBL/GenBank/DDBJ databases">
        <title>Draft title - Genomic analysis of global carrot germplasm unveils the trajectory of domestication and the origin of high carotenoid orange carrot.</title>
        <authorList>
            <person name="Iorizzo M."/>
            <person name="Ellison S."/>
            <person name="Senalik D."/>
            <person name="Macko-Podgorni A."/>
            <person name="Grzebelus D."/>
            <person name="Bostan H."/>
            <person name="Rolling W."/>
            <person name="Curaba J."/>
            <person name="Simon P."/>
        </authorList>
    </citation>
    <scope>NUCLEOTIDE SEQUENCE</scope>
    <source>
        <tissue evidence="2">Leaf</tissue>
    </source>
</reference>
<gene>
    <name evidence="1" type="ORF">DCAR_028643</name>
    <name evidence="2" type="ORF">DCAR_0830690</name>
</gene>
<protein>
    <submittedName>
        <fullName evidence="1">Uncharacterized protein</fullName>
    </submittedName>
</protein>
<reference evidence="1" key="1">
    <citation type="journal article" date="2016" name="Nat. Genet.">
        <title>A high-quality carrot genome assembly provides new insights into carotenoid accumulation and asterid genome evolution.</title>
        <authorList>
            <person name="Iorizzo M."/>
            <person name="Ellison S."/>
            <person name="Senalik D."/>
            <person name="Zeng P."/>
            <person name="Satapoomin P."/>
            <person name="Huang J."/>
            <person name="Bowman M."/>
            <person name="Iovene M."/>
            <person name="Sanseverino W."/>
            <person name="Cavagnaro P."/>
            <person name="Yildiz M."/>
            <person name="Macko-Podgorni A."/>
            <person name="Moranska E."/>
            <person name="Grzebelus E."/>
            <person name="Grzebelus D."/>
            <person name="Ashrafi H."/>
            <person name="Zheng Z."/>
            <person name="Cheng S."/>
            <person name="Spooner D."/>
            <person name="Van Deynze A."/>
            <person name="Simon P."/>
        </authorList>
    </citation>
    <scope>NUCLEOTIDE SEQUENCE [LARGE SCALE GENOMIC DNA]</scope>
    <source>
        <tissue evidence="1">Leaf</tissue>
    </source>
</reference>
<name>A0A175YK39_DAUCS</name>
<organism evidence="1">
    <name type="scientific">Daucus carota subsp. sativus</name>
    <name type="common">Carrot</name>
    <dbReference type="NCBI Taxonomy" id="79200"/>
    <lineage>
        <taxon>Eukaryota</taxon>
        <taxon>Viridiplantae</taxon>
        <taxon>Streptophyta</taxon>
        <taxon>Embryophyta</taxon>
        <taxon>Tracheophyta</taxon>
        <taxon>Spermatophyta</taxon>
        <taxon>Magnoliopsida</taxon>
        <taxon>eudicotyledons</taxon>
        <taxon>Gunneridae</taxon>
        <taxon>Pentapetalae</taxon>
        <taxon>asterids</taxon>
        <taxon>campanulids</taxon>
        <taxon>Apiales</taxon>
        <taxon>Apiaceae</taxon>
        <taxon>Apioideae</taxon>
        <taxon>Scandiceae</taxon>
        <taxon>Daucinae</taxon>
        <taxon>Daucus</taxon>
        <taxon>Daucus sect. Daucus</taxon>
    </lineage>
</organism>
<evidence type="ECO:0000313" key="1">
    <source>
        <dbReference type="EMBL" id="KZM83935.1"/>
    </source>
</evidence>
<dbReference type="Proteomes" id="UP000077755">
    <property type="component" value="Chromosome 8"/>
</dbReference>
<evidence type="ECO:0000313" key="3">
    <source>
        <dbReference type="Proteomes" id="UP000077755"/>
    </source>
</evidence>
<proteinExistence type="predicted"/>
<dbReference type="Gramene" id="KZM83935">
    <property type="protein sequence ID" value="KZM83935"/>
    <property type="gene ID" value="DCAR_028643"/>
</dbReference>